<sequence>MPSLSAVASRQRSSTAEALSSADLIEQLARHEARESFWAFRQYMRPTLVKGWWARLVAAELQQFLGQLIAGENPTLLLQAPPQHGKSWTVIDFLAWASGKHPHLRSIFASFSDRLGVRANLALQRYYDSPRYQAVFPALRIASKNAVTVSQQTLRNREIIEYADADGYFRNTTVLGSITGESLDLGVIDDPIKGRKEANSETVRNGTWDWLTDDFMSRFSKAAGLLMTMTRWHVDDPAGRLQQEGWPVRVVSFPAIATEDEEYRKKGDALFPALKPLSFLLARKALMIDASWEALYQQRPYIRGGGLFPVDQFQIVDARPPSKDIAASARYWDKAGTAGDGAHTAGVLMHRLRDGRYFVEDVVRGQWSALDREKRLRQTAEVDGKGIRIFVEQEPGSGGKESAEATIRMLAGWRAFADRVTGDKETRAEPYAAQVQGGNVMLKRGEWNRAFLDEHESFPASKYKDQVDAAAGAFAKVAVAGLDYEALTRM</sequence>
<feature type="domain" description="Terminase large subunit gp17-like C-terminal" evidence="2">
    <location>
        <begin position="331"/>
        <end position="471"/>
    </location>
</feature>
<evidence type="ECO:0000313" key="4">
    <source>
        <dbReference type="Proteomes" id="UP001595528"/>
    </source>
</evidence>
<dbReference type="EMBL" id="JBHRTR010000022">
    <property type="protein sequence ID" value="MFC3227350.1"/>
    <property type="molecule type" value="Genomic_DNA"/>
</dbReference>
<accession>A0ABV7KY71</accession>
<dbReference type="RefSeq" id="WP_379899515.1">
    <property type="nucleotide sequence ID" value="NZ_JBHRTR010000022.1"/>
</dbReference>
<dbReference type="InterPro" id="IPR035421">
    <property type="entry name" value="Terminase_6C"/>
</dbReference>
<reference evidence="4" key="1">
    <citation type="journal article" date="2019" name="Int. J. Syst. Evol. Microbiol.">
        <title>The Global Catalogue of Microorganisms (GCM) 10K type strain sequencing project: providing services to taxonomists for standard genome sequencing and annotation.</title>
        <authorList>
            <consortium name="The Broad Institute Genomics Platform"/>
            <consortium name="The Broad Institute Genome Sequencing Center for Infectious Disease"/>
            <person name="Wu L."/>
            <person name="Ma J."/>
        </authorList>
    </citation>
    <scope>NUCLEOTIDE SEQUENCE [LARGE SCALE GENOMIC DNA]</scope>
    <source>
        <strain evidence="4">KCTC 42964</strain>
    </source>
</reference>
<evidence type="ECO:0000259" key="2">
    <source>
        <dbReference type="Pfam" id="PF17289"/>
    </source>
</evidence>
<dbReference type="InterPro" id="IPR006517">
    <property type="entry name" value="Phage_terminase_lsu-like_C"/>
</dbReference>
<gene>
    <name evidence="3" type="primary">terL</name>
    <name evidence="3" type="ORF">ACFOGJ_08925</name>
</gene>
<name>A0ABV7KY71_9PROT</name>
<dbReference type="Pfam" id="PF17289">
    <property type="entry name" value="Terminase_6C"/>
    <property type="match status" value="1"/>
</dbReference>
<evidence type="ECO:0000313" key="3">
    <source>
        <dbReference type="EMBL" id="MFC3227350.1"/>
    </source>
</evidence>
<protein>
    <submittedName>
        <fullName evidence="3">Phage terminase large subunit</fullName>
    </submittedName>
</protein>
<evidence type="ECO:0000256" key="1">
    <source>
        <dbReference type="ARBA" id="ARBA00022612"/>
    </source>
</evidence>
<dbReference type="Proteomes" id="UP001595528">
    <property type="component" value="Unassembled WGS sequence"/>
</dbReference>
<organism evidence="3 4">
    <name type="scientific">Marinibaculum pumilum</name>
    <dbReference type="NCBI Taxonomy" id="1766165"/>
    <lineage>
        <taxon>Bacteria</taxon>
        <taxon>Pseudomonadati</taxon>
        <taxon>Pseudomonadota</taxon>
        <taxon>Alphaproteobacteria</taxon>
        <taxon>Rhodospirillales</taxon>
        <taxon>Rhodospirillaceae</taxon>
        <taxon>Marinibaculum</taxon>
    </lineage>
</organism>
<comment type="caution">
    <text evidence="3">The sequence shown here is derived from an EMBL/GenBank/DDBJ whole genome shotgun (WGS) entry which is preliminary data.</text>
</comment>
<dbReference type="Pfam" id="PF03237">
    <property type="entry name" value="Terminase_6N"/>
    <property type="match status" value="1"/>
</dbReference>
<keyword evidence="4" id="KW-1185">Reference proteome</keyword>
<proteinExistence type="predicted"/>
<dbReference type="NCBIfam" id="TIGR01630">
    <property type="entry name" value="psiM2_ORF9"/>
    <property type="match status" value="1"/>
</dbReference>
<keyword evidence="1" id="KW-1188">Viral release from host cell</keyword>